<accession>A0A217EGX9</accession>
<gene>
    <name evidence="1" type="ORF">SAMN05444584_1578</name>
</gene>
<dbReference type="RefSeq" id="WP_088823657.1">
    <property type="nucleotide sequence ID" value="NZ_FZLN01000002.1"/>
</dbReference>
<name>A0A217EGX9_9GAMM</name>
<dbReference type="EMBL" id="FZLN01000002">
    <property type="protein sequence ID" value="SNQ29617.1"/>
    <property type="molecule type" value="Genomic_DNA"/>
</dbReference>
<proteinExistence type="predicted"/>
<evidence type="ECO:0000313" key="1">
    <source>
        <dbReference type="EMBL" id="SNQ29617.1"/>
    </source>
</evidence>
<reference evidence="2" key="1">
    <citation type="submission" date="2017-06" db="EMBL/GenBank/DDBJ databases">
        <authorList>
            <person name="Varghese N."/>
            <person name="Submissions S."/>
        </authorList>
    </citation>
    <scope>NUCLEOTIDE SEQUENCE [LARGE SCALE GENOMIC DNA]</scope>
    <source>
        <strain evidence="2">ANC 5114</strain>
    </source>
</reference>
<dbReference type="Proteomes" id="UP000243463">
    <property type="component" value="Unassembled WGS sequence"/>
</dbReference>
<organism evidence="1 2">
    <name type="scientific">Acinetobacter apis</name>
    <dbReference type="NCBI Taxonomy" id="1229165"/>
    <lineage>
        <taxon>Bacteria</taxon>
        <taxon>Pseudomonadati</taxon>
        <taxon>Pseudomonadota</taxon>
        <taxon>Gammaproteobacteria</taxon>
        <taxon>Moraxellales</taxon>
        <taxon>Moraxellaceae</taxon>
        <taxon>Acinetobacter</taxon>
    </lineage>
</organism>
<keyword evidence="2" id="KW-1185">Reference proteome</keyword>
<sequence>MIIEDYFKIFEVLKLRKNNINLKALDFLSRYTTIDYIQDFFNEINLIVKKNMSEEELLKVFNNLNEKNWDQIDKNIQKDTTYYFFLRIKVFILTLEFDSDLNEDEEWLIFFQEQFINSLL</sequence>
<evidence type="ECO:0000313" key="2">
    <source>
        <dbReference type="Proteomes" id="UP000243463"/>
    </source>
</evidence>
<dbReference type="AlphaFoldDB" id="A0A217EGX9"/>
<dbReference type="OrthoDB" id="6713356at2"/>
<protein>
    <submittedName>
        <fullName evidence="1">Uncharacterized protein</fullName>
    </submittedName>
</protein>